<feature type="transmembrane region" description="Helical" evidence="10">
    <location>
        <begin position="308"/>
        <end position="329"/>
    </location>
</feature>
<dbReference type="PROSITE" id="PS50929">
    <property type="entry name" value="ABC_TM1F"/>
    <property type="match status" value="2"/>
</dbReference>
<keyword evidence="2" id="KW-0813">Transport</keyword>
<evidence type="ECO:0000313" key="14">
    <source>
        <dbReference type="Proteomes" id="UP001648503"/>
    </source>
</evidence>
<keyword evidence="3 10" id="KW-0812">Transmembrane</keyword>
<accession>A0ABQ8EY53</accession>
<dbReference type="Gene3D" id="1.20.1560.10">
    <property type="entry name" value="ABC transporter type 1, transmembrane domain"/>
    <property type="match status" value="2"/>
</dbReference>
<evidence type="ECO:0000313" key="13">
    <source>
        <dbReference type="EMBL" id="KAH6588650.1"/>
    </source>
</evidence>
<evidence type="ECO:0000256" key="3">
    <source>
        <dbReference type="ARBA" id="ARBA00022692"/>
    </source>
</evidence>
<evidence type="ECO:0000256" key="8">
    <source>
        <dbReference type="ARBA" id="ARBA00023136"/>
    </source>
</evidence>
<dbReference type="PANTHER" id="PTHR24223">
    <property type="entry name" value="ATP-BINDING CASSETTE SUB-FAMILY C"/>
    <property type="match status" value="1"/>
</dbReference>
<feature type="transmembrane region" description="Helical" evidence="10">
    <location>
        <begin position="1143"/>
        <end position="1162"/>
    </location>
</feature>
<name>A0ABQ8EY53_9FUNG</name>
<dbReference type="InterPro" id="IPR027417">
    <property type="entry name" value="P-loop_NTPase"/>
</dbReference>
<dbReference type="PROSITE" id="PS00211">
    <property type="entry name" value="ABC_TRANSPORTER_1"/>
    <property type="match status" value="2"/>
</dbReference>
<keyword evidence="7 10" id="KW-1133">Transmembrane helix</keyword>
<feature type="transmembrane region" description="Helical" evidence="10">
    <location>
        <begin position="1168"/>
        <end position="1192"/>
    </location>
</feature>
<feature type="transmembrane region" description="Helical" evidence="10">
    <location>
        <begin position="909"/>
        <end position="932"/>
    </location>
</feature>
<protein>
    <recommendedName>
        <fullName evidence="15">P-loop containing nucleoside triphosphate hydrolase protein</fullName>
    </recommendedName>
</protein>
<proteinExistence type="predicted"/>
<evidence type="ECO:0000256" key="4">
    <source>
        <dbReference type="ARBA" id="ARBA00022737"/>
    </source>
</evidence>
<keyword evidence="4" id="KW-0677">Repeat</keyword>
<dbReference type="InterPro" id="IPR036640">
    <property type="entry name" value="ABC1_TM_sf"/>
</dbReference>
<dbReference type="PANTHER" id="PTHR24223:SF443">
    <property type="entry name" value="MULTIDRUG-RESISTANCE LIKE PROTEIN 1, ISOFORM I"/>
    <property type="match status" value="1"/>
</dbReference>
<keyword evidence="8 10" id="KW-0472">Membrane</keyword>
<evidence type="ECO:0000259" key="12">
    <source>
        <dbReference type="PROSITE" id="PS50929"/>
    </source>
</evidence>
<dbReference type="InterPro" id="IPR017871">
    <property type="entry name" value="ABC_transporter-like_CS"/>
</dbReference>
<feature type="region of interest" description="Disordered" evidence="9">
    <location>
        <begin position="192"/>
        <end position="225"/>
    </location>
</feature>
<evidence type="ECO:0000256" key="7">
    <source>
        <dbReference type="ARBA" id="ARBA00022989"/>
    </source>
</evidence>
<dbReference type="Pfam" id="PF00664">
    <property type="entry name" value="ABC_membrane"/>
    <property type="match status" value="2"/>
</dbReference>
<dbReference type="Gene3D" id="3.40.50.300">
    <property type="entry name" value="P-loop containing nucleotide triphosphate hydrolases"/>
    <property type="match status" value="2"/>
</dbReference>
<keyword evidence="6" id="KW-0067">ATP-binding</keyword>
<evidence type="ECO:0000256" key="1">
    <source>
        <dbReference type="ARBA" id="ARBA00004128"/>
    </source>
</evidence>
<feature type="domain" description="ABC transmembrane type-1" evidence="12">
    <location>
        <begin position="246"/>
        <end position="530"/>
    </location>
</feature>
<reference evidence="13 14" key="1">
    <citation type="submission" date="2021-02" db="EMBL/GenBank/DDBJ databases">
        <title>Variation within the Batrachochytrium salamandrivorans European outbreak.</title>
        <authorList>
            <person name="Kelly M."/>
            <person name="Pasmans F."/>
            <person name="Shea T.P."/>
            <person name="Munoz J.F."/>
            <person name="Carranza S."/>
            <person name="Cuomo C.A."/>
            <person name="Martel A."/>
        </authorList>
    </citation>
    <scope>NUCLEOTIDE SEQUENCE [LARGE SCALE GENOMIC DNA]</scope>
    <source>
        <strain evidence="13 14">AMFP18/2</strain>
    </source>
</reference>
<evidence type="ECO:0000256" key="10">
    <source>
        <dbReference type="SAM" id="Phobius"/>
    </source>
</evidence>
<organism evidence="13 14">
    <name type="scientific">Batrachochytrium salamandrivorans</name>
    <dbReference type="NCBI Taxonomy" id="1357716"/>
    <lineage>
        <taxon>Eukaryota</taxon>
        <taxon>Fungi</taxon>
        <taxon>Fungi incertae sedis</taxon>
        <taxon>Chytridiomycota</taxon>
        <taxon>Chytridiomycota incertae sedis</taxon>
        <taxon>Chytridiomycetes</taxon>
        <taxon>Rhizophydiales</taxon>
        <taxon>Rhizophydiales incertae sedis</taxon>
        <taxon>Batrachochytrium</taxon>
    </lineage>
</organism>
<dbReference type="InterPro" id="IPR003593">
    <property type="entry name" value="AAA+_ATPase"/>
</dbReference>
<keyword evidence="5" id="KW-0547">Nucleotide-binding</keyword>
<dbReference type="EMBL" id="JAFCIX010000496">
    <property type="protein sequence ID" value="KAH6588650.1"/>
    <property type="molecule type" value="Genomic_DNA"/>
</dbReference>
<dbReference type="CDD" id="cd18597">
    <property type="entry name" value="ABC_6TM_YOR1_D1_like"/>
    <property type="match status" value="1"/>
</dbReference>
<dbReference type="InterPro" id="IPR011527">
    <property type="entry name" value="ABC1_TM_dom"/>
</dbReference>
<comment type="caution">
    <text evidence="13">The sequence shown here is derived from an EMBL/GenBank/DDBJ whole genome shotgun (WGS) entry which is preliminary data.</text>
</comment>
<feature type="domain" description="ABC transmembrane type-1" evidence="12">
    <location>
        <begin position="921"/>
        <end position="1197"/>
    </location>
</feature>
<comment type="subcellular location">
    <subcellularLocation>
        <location evidence="1">Vacuole membrane</location>
        <topology evidence="1">Multi-pass membrane protein</topology>
    </subcellularLocation>
</comment>
<sequence length="1491" mass="164689">MTSLFPWWKRTLGRLRPRRSKAQNSSTATAKSNKNFAIRLSSMQEMQTRVSDDCQAPQFEPSRNKMADAKANGVDRATVTLDPETTEKKSIVDTKATIAVRASEPKPKNAPSSNIVSPEATASLPSRWTYMWMDAMFRVGFKRPLELTDIWQLGPKWRVQSLTSRLENAWTAEMAKYPNVYSFTDKNSAPADSLPPAVGNTPMATDTKEATSEASTKSSGAKGPTSPSLLTALWNMLFWELAPYGILRFISDVANIISPFLIKYIVNFVVDSKTALANGTSQPPLSYGMGLAVGLLVLQLFSTVVQNYFFYLALSSGMALRAAFIGMIYRKSMRLSSASRQDFSSGKVTNIVSTDAARIETFLGLMHTMWTAPVQVLIITAFLISQLGYSAVIGVCLIVALGPLQGRIFHILTAVRREVAPLSDKRVKVTQEVLQGIRVLKFFTWERPFLEQIQAIRKKEVALILKRSLITALVLAISFSVPVLCASLAFVIYGINHELEPGRIFSSLTWFNMLRFPLMFLPQIVVGFADLKVALQRIQSLLLAPELTGQPSLVLDAEHAIEVTDGEFNWDSLPPAVPDDVTVASPPKGGQKPKDIQATSVNTPLAIQSAKVLDSSSVTTKENSVVPSASTLRNINLAVPRGKLVAVVGSVGSGKSSLLNALAGEMKQVKGKMVLSSRLGYAPQQAWIQNSTVKENILFGQPYDEARYLATIRDCSLERDLAMFQDGDRTQIGERGINLSGGQKQRINLARLVYFNSDIVLLDDPLSAVDAHVGRALFDNCICGALSGKTRILVTHQLHFLPRVDYIIVMNYGEVIENGTYSELMAAEGEFSSLMLSYGGADDDANDTDIADEINKSADIDSKKNTSNAVDSKRIGDALALIAKKDARELMQTEDRSTGTVKSNVWMSYFNAAGGWLSLTGLILILIIAQAARIGNDFWLVVWTNKEIPYFTTNGQYVGVYWGWSIFQAIMTYAFGVYFAYHGTRAARVLHEGAITRIVRAPVLFFDTTPLGRVINRFSKDQDGIDNSLLDAFRMFIQTLSSTISVFVLIIYTTPLFAAILVPILGAYYFLQLIYRATSRELKRLDSLSRSPLYAHIGETLSGLPTIRAYHEHERFIYNNDKMIDINNGPYFLLLAAQRWISLRFEILGGVMVFFAAAFGVLSRDNSAFTAALFGLSLSYAIQVTSTLNWCIRQFTDTEIAMNAVERVEHYAHDIAVEAAEVTDIRPPPGWPRTGAIEFKDVSMKYAPDLPLVLHNVSFLLNDKEKIGVVGRTGSGKSSLIQVLFRMVEPHCGSIVIDGMKSGDLGLKDLRYGLGIIPQDPVLFSGTFRRNLDPFNQYTDSEIWDALGRANIKAKVAESVGGLDGEVQENGENLSVGQRQLVCLARAILKKPRILIMDEATANVDYETDAIIQKCLREDFFDSTIITIAHRLNTIMDYDRVLVMDAGKIVEFDSPKVLLCNESGVFRSMVNETGQQNVAMFLEMVGANVSK</sequence>
<dbReference type="InterPro" id="IPR050173">
    <property type="entry name" value="ABC_transporter_C-like"/>
</dbReference>
<feature type="transmembrane region" description="Helical" evidence="10">
    <location>
        <begin position="961"/>
        <end position="981"/>
    </location>
</feature>
<feature type="domain" description="ABC transporter" evidence="11">
    <location>
        <begin position="613"/>
        <end position="837"/>
    </location>
</feature>
<evidence type="ECO:0008006" key="15">
    <source>
        <dbReference type="Google" id="ProtNLM"/>
    </source>
</evidence>
<evidence type="ECO:0000256" key="2">
    <source>
        <dbReference type="ARBA" id="ARBA00022448"/>
    </source>
</evidence>
<dbReference type="InterPro" id="IPR003439">
    <property type="entry name" value="ABC_transporter-like_ATP-bd"/>
</dbReference>
<feature type="compositionally biased region" description="Polar residues" evidence="9">
    <location>
        <begin position="212"/>
        <end position="225"/>
    </location>
</feature>
<feature type="transmembrane region" description="Helical" evidence="10">
    <location>
        <begin position="513"/>
        <end position="531"/>
    </location>
</feature>
<dbReference type="Proteomes" id="UP001648503">
    <property type="component" value="Unassembled WGS sequence"/>
</dbReference>
<feature type="transmembrane region" description="Helical" evidence="10">
    <location>
        <begin position="469"/>
        <end position="493"/>
    </location>
</feature>
<keyword evidence="14" id="KW-1185">Reference proteome</keyword>
<evidence type="ECO:0000256" key="5">
    <source>
        <dbReference type="ARBA" id="ARBA00022741"/>
    </source>
</evidence>
<dbReference type="CDD" id="cd03250">
    <property type="entry name" value="ABCC_MRP_domain1"/>
    <property type="match status" value="1"/>
</dbReference>
<evidence type="ECO:0000256" key="9">
    <source>
        <dbReference type="SAM" id="MobiDB-lite"/>
    </source>
</evidence>
<dbReference type="SUPFAM" id="SSF52540">
    <property type="entry name" value="P-loop containing nucleoside triphosphate hydrolases"/>
    <property type="match status" value="2"/>
</dbReference>
<dbReference type="CDD" id="cd03244">
    <property type="entry name" value="ABCC_MRP_domain2"/>
    <property type="match status" value="1"/>
</dbReference>
<feature type="transmembrane region" description="Helical" evidence="10">
    <location>
        <begin position="376"/>
        <end position="401"/>
    </location>
</feature>
<feature type="domain" description="ABC transporter" evidence="11">
    <location>
        <begin position="1237"/>
        <end position="1471"/>
    </location>
</feature>
<dbReference type="SUPFAM" id="SSF90123">
    <property type="entry name" value="ABC transporter transmembrane region"/>
    <property type="match status" value="2"/>
</dbReference>
<dbReference type="PROSITE" id="PS50893">
    <property type="entry name" value="ABC_TRANSPORTER_2"/>
    <property type="match status" value="2"/>
</dbReference>
<gene>
    <name evidence="13" type="ORF">BASA50_010612</name>
</gene>
<evidence type="ECO:0000259" key="11">
    <source>
        <dbReference type="PROSITE" id="PS50893"/>
    </source>
</evidence>
<dbReference type="CDD" id="cd18606">
    <property type="entry name" value="ABC_6TM_YOR1_D2_like"/>
    <property type="match status" value="1"/>
</dbReference>
<evidence type="ECO:0000256" key="6">
    <source>
        <dbReference type="ARBA" id="ARBA00022840"/>
    </source>
</evidence>
<dbReference type="SMART" id="SM00382">
    <property type="entry name" value="AAA"/>
    <property type="match status" value="2"/>
</dbReference>
<dbReference type="Pfam" id="PF00005">
    <property type="entry name" value="ABC_tran"/>
    <property type="match status" value="2"/>
</dbReference>